<dbReference type="InterPro" id="IPR011032">
    <property type="entry name" value="GroES-like_sf"/>
</dbReference>
<dbReference type="SUPFAM" id="SSF51735">
    <property type="entry name" value="NAD(P)-binding Rossmann-fold domains"/>
    <property type="match status" value="1"/>
</dbReference>
<dbReference type="InterPro" id="IPR013154">
    <property type="entry name" value="ADH-like_N"/>
</dbReference>
<dbReference type="SMART" id="SM00829">
    <property type="entry name" value="PKS_ER"/>
    <property type="match status" value="1"/>
</dbReference>
<sequence length="335" mass="35846">MKTWQLEKLGRANLHLVETPKPEPGPSEILVRSKAISLNFRDKAIIEGSYVIPIDFPLVPGSDLAGEVVSVGANVTRFKAGDQVVSTFQPLWLDGIPTVEARNATLGGPLPGVLAEYVLLPDTGALAYPEYLTPAQASTLPIAAVTAWVALFKHGNLQPSETVLIHGSGGVSLFGLQLARALGARVIATSRSATKIHLLKQLGASDVIDTTKYPAWDEEARSLTQDCGVDHVLEVVGGEYLQRSIAALALGGHVAVIGFMESMTSTISLPPLMLGNLKLQGVGVGSRKDMVELLNFLEHHRVEPVIDASYDFSDLPDALDHLDRGPFGKVVVEIR</sequence>
<evidence type="ECO:0000259" key="1">
    <source>
        <dbReference type="SMART" id="SM00829"/>
    </source>
</evidence>
<dbReference type="eggNOG" id="COG0604">
    <property type="taxonomic scope" value="Bacteria"/>
</dbReference>
<dbReference type="Gene3D" id="3.40.50.720">
    <property type="entry name" value="NAD(P)-binding Rossmann-like Domain"/>
    <property type="match status" value="1"/>
</dbReference>
<reference evidence="3" key="1">
    <citation type="submission" date="2011-01" db="EMBL/GenBank/DDBJ databases">
        <title>Complete sequence of chromosome of Acidobacterium sp. MP5ACTX9.</title>
        <authorList>
            <consortium name="US DOE Joint Genome Institute"/>
            <person name="Lucas S."/>
            <person name="Copeland A."/>
            <person name="Lapidus A."/>
            <person name="Cheng J.-F."/>
            <person name="Goodwin L."/>
            <person name="Pitluck S."/>
            <person name="Teshima H."/>
            <person name="Detter J.C."/>
            <person name="Han C."/>
            <person name="Tapia R."/>
            <person name="Land M."/>
            <person name="Hauser L."/>
            <person name="Kyrpides N."/>
            <person name="Ivanova N."/>
            <person name="Ovchinnikova G."/>
            <person name="Pagani I."/>
            <person name="Rawat S.R."/>
            <person name="Mannisto M."/>
            <person name="Haggblom M.M."/>
            <person name="Woyke T."/>
        </authorList>
    </citation>
    <scope>NUCLEOTIDE SEQUENCE [LARGE SCALE GENOMIC DNA]</scope>
    <source>
        <strain evidence="3">MP5ACTX9</strain>
    </source>
</reference>
<dbReference type="CDD" id="cd08276">
    <property type="entry name" value="MDR7"/>
    <property type="match status" value="1"/>
</dbReference>
<dbReference type="OrthoDB" id="9787435at2"/>
<dbReference type="SUPFAM" id="SSF50129">
    <property type="entry name" value="GroES-like"/>
    <property type="match status" value="1"/>
</dbReference>
<evidence type="ECO:0000313" key="2">
    <source>
        <dbReference type="EMBL" id="ADW68495.1"/>
    </source>
</evidence>
<dbReference type="AlphaFoldDB" id="E8WWB2"/>
<dbReference type="KEGG" id="acm:AciX9_1441"/>
<dbReference type="STRING" id="1198114.AciX9_1441"/>
<dbReference type="InterPro" id="IPR052711">
    <property type="entry name" value="Zinc_ADH-like"/>
</dbReference>
<dbReference type="Pfam" id="PF00107">
    <property type="entry name" value="ADH_zinc_N"/>
    <property type="match status" value="1"/>
</dbReference>
<dbReference type="InterPro" id="IPR036291">
    <property type="entry name" value="NAD(P)-bd_dom_sf"/>
</dbReference>
<keyword evidence="3" id="KW-1185">Reference proteome</keyword>
<dbReference type="Gene3D" id="3.90.180.10">
    <property type="entry name" value="Medium-chain alcohol dehydrogenases, catalytic domain"/>
    <property type="match status" value="1"/>
</dbReference>
<dbReference type="EMBL" id="CP002480">
    <property type="protein sequence ID" value="ADW68495.1"/>
    <property type="molecule type" value="Genomic_DNA"/>
</dbReference>
<feature type="domain" description="Enoyl reductase (ER)" evidence="1">
    <location>
        <begin position="10"/>
        <end position="332"/>
    </location>
</feature>
<dbReference type="PaxDb" id="1198114-AciX9_1441"/>
<name>E8WWB2_GRATM</name>
<evidence type="ECO:0000313" key="3">
    <source>
        <dbReference type="Proteomes" id="UP000000343"/>
    </source>
</evidence>
<accession>E8WWB2</accession>
<protein>
    <submittedName>
        <fullName evidence="2">Alcohol dehydrogenase zinc-binding domain protein</fullName>
    </submittedName>
</protein>
<dbReference type="PANTHER" id="PTHR45033:SF2">
    <property type="entry name" value="ZINC-TYPE ALCOHOL DEHYDROGENASE-LIKE PROTEIN C1773.06C"/>
    <property type="match status" value="1"/>
</dbReference>
<dbReference type="Pfam" id="PF08240">
    <property type="entry name" value="ADH_N"/>
    <property type="match status" value="1"/>
</dbReference>
<dbReference type="PANTHER" id="PTHR45033">
    <property type="match status" value="1"/>
</dbReference>
<dbReference type="GO" id="GO:0016491">
    <property type="term" value="F:oxidoreductase activity"/>
    <property type="evidence" value="ECO:0007669"/>
    <property type="project" value="InterPro"/>
</dbReference>
<gene>
    <name evidence="2" type="ordered locus">AciX9_1441</name>
</gene>
<dbReference type="RefSeq" id="WP_013579816.1">
    <property type="nucleotide sequence ID" value="NC_015064.1"/>
</dbReference>
<dbReference type="InterPro" id="IPR013149">
    <property type="entry name" value="ADH-like_C"/>
</dbReference>
<proteinExistence type="predicted"/>
<dbReference type="Proteomes" id="UP000000343">
    <property type="component" value="Chromosome"/>
</dbReference>
<dbReference type="InterPro" id="IPR020843">
    <property type="entry name" value="ER"/>
</dbReference>
<dbReference type="HOGENOM" id="CLU_026673_3_4_0"/>
<organism evidence="3">
    <name type="scientific">Granulicella tundricola (strain ATCC BAA-1859 / DSM 23138 / MP5ACTX9)</name>
    <dbReference type="NCBI Taxonomy" id="1198114"/>
    <lineage>
        <taxon>Bacteria</taxon>
        <taxon>Pseudomonadati</taxon>
        <taxon>Acidobacteriota</taxon>
        <taxon>Terriglobia</taxon>
        <taxon>Terriglobales</taxon>
        <taxon>Acidobacteriaceae</taxon>
        <taxon>Granulicella</taxon>
    </lineage>
</organism>